<dbReference type="RefSeq" id="WP_132317656.1">
    <property type="nucleotide sequence ID" value="NZ_FWZT01000005.1"/>
</dbReference>
<gene>
    <name evidence="1" type="ORF">SAMN06296036_1055</name>
</gene>
<proteinExistence type="predicted"/>
<dbReference type="EMBL" id="FWZT01000005">
    <property type="protein sequence ID" value="SMF10494.1"/>
    <property type="molecule type" value="Genomic_DNA"/>
</dbReference>
<reference evidence="2" key="1">
    <citation type="submission" date="2017-04" db="EMBL/GenBank/DDBJ databases">
        <authorList>
            <person name="Varghese N."/>
            <person name="Submissions S."/>
        </authorList>
    </citation>
    <scope>NUCLEOTIDE SEQUENCE [LARGE SCALE GENOMIC DNA]</scope>
    <source>
        <strain evidence="2">RKEM611</strain>
    </source>
</reference>
<protein>
    <submittedName>
        <fullName evidence="1">Uncharacterized protein</fullName>
    </submittedName>
</protein>
<dbReference type="AlphaFoldDB" id="A0A1Y6BLY1"/>
<keyword evidence="2" id="KW-1185">Reference proteome</keyword>
<evidence type="ECO:0000313" key="2">
    <source>
        <dbReference type="Proteomes" id="UP000192907"/>
    </source>
</evidence>
<organism evidence="1 2">
    <name type="scientific">Pseudobacteriovorax antillogorgiicola</name>
    <dbReference type="NCBI Taxonomy" id="1513793"/>
    <lineage>
        <taxon>Bacteria</taxon>
        <taxon>Pseudomonadati</taxon>
        <taxon>Bdellovibrionota</taxon>
        <taxon>Oligoflexia</taxon>
        <taxon>Oligoflexales</taxon>
        <taxon>Pseudobacteriovoracaceae</taxon>
        <taxon>Pseudobacteriovorax</taxon>
    </lineage>
</organism>
<accession>A0A1Y6BLY1</accession>
<sequence length="130" mass="14726">MKVQRYFMGFVSHFAKYIDLSFVVCFVFLQTVATTALVAQSEAYDPNITFIDEHTSESSFRILADASTLVGENTYGESFMLAKHPDGYFTGDHLPIFPIPSGFLVRLTATSETGIVRRTEFFRYLEENPT</sequence>
<dbReference type="STRING" id="1513793.SAMN06296036_1055"/>
<evidence type="ECO:0000313" key="1">
    <source>
        <dbReference type="EMBL" id="SMF10494.1"/>
    </source>
</evidence>
<dbReference type="Proteomes" id="UP000192907">
    <property type="component" value="Unassembled WGS sequence"/>
</dbReference>
<name>A0A1Y6BLY1_9BACT</name>